<dbReference type="Proteomes" id="UP000005237">
    <property type="component" value="Unassembled WGS sequence"/>
</dbReference>
<dbReference type="AlphaFoldDB" id="A0A8R1EGI8"/>
<keyword evidence="2" id="KW-1185">Reference proteome</keyword>
<reference evidence="2" key="1">
    <citation type="submission" date="2010-08" db="EMBL/GenBank/DDBJ databases">
        <authorList>
            <consortium name="Caenorhabditis japonica Sequencing Consortium"/>
            <person name="Wilson R.K."/>
        </authorList>
    </citation>
    <scope>NUCLEOTIDE SEQUENCE [LARGE SCALE GENOMIC DNA]</scope>
    <source>
        <strain evidence="2">DF5081</strain>
    </source>
</reference>
<accession>A0A8R1EGI8</accession>
<name>A0A8R1EGI8_CAEJA</name>
<sequence>MGLASTLSSEEQAQRPRILNDRDKRSVQWLRGASLFSKRRVPLVAYVGKRFLQLRQEANRSFLLILNFIFLFRTFSSPIAEDF</sequence>
<evidence type="ECO:0000313" key="1">
    <source>
        <dbReference type="EnsemblMetazoa" id="CJA35377.1"/>
    </source>
</evidence>
<organism evidence="1 2">
    <name type="scientific">Caenorhabditis japonica</name>
    <dbReference type="NCBI Taxonomy" id="281687"/>
    <lineage>
        <taxon>Eukaryota</taxon>
        <taxon>Metazoa</taxon>
        <taxon>Ecdysozoa</taxon>
        <taxon>Nematoda</taxon>
        <taxon>Chromadorea</taxon>
        <taxon>Rhabditida</taxon>
        <taxon>Rhabditina</taxon>
        <taxon>Rhabditomorpha</taxon>
        <taxon>Rhabditoidea</taxon>
        <taxon>Rhabditidae</taxon>
        <taxon>Peloderinae</taxon>
        <taxon>Caenorhabditis</taxon>
    </lineage>
</organism>
<reference evidence="1" key="2">
    <citation type="submission" date="2022-06" db="UniProtKB">
        <authorList>
            <consortium name="EnsemblMetazoa"/>
        </authorList>
    </citation>
    <scope>IDENTIFICATION</scope>
    <source>
        <strain evidence="1">DF5081</strain>
    </source>
</reference>
<evidence type="ECO:0000313" key="2">
    <source>
        <dbReference type="Proteomes" id="UP000005237"/>
    </source>
</evidence>
<protein>
    <submittedName>
        <fullName evidence="1">Uncharacterized protein</fullName>
    </submittedName>
</protein>
<dbReference type="EnsemblMetazoa" id="CJA35377.1">
    <property type="protein sequence ID" value="CJA35377.1"/>
    <property type="gene ID" value="WBGene00211224"/>
</dbReference>
<proteinExistence type="predicted"/>